<evidence type="ECO:0000313" key="1">
    <source>
        <dbReference type="Proteomes" id="UP000492821"/>
    </source>
</evidence>
<reference evidence="1" key="1">
    <citation type="journal article" date="2013" name="Genetics">
        <title>The draft genome and transcriptome of Panagrellus redivivus are shaped by the harsh demands of a free-living lifestyle.</title>
        <authorList>
            <person name="Srinivasan J."/>
            <person name="Dillman A.R."/>
            <person name="Macchietto M.G."/>
            <person name="Heikkinen L."/>
            <person name="Lakso M."/>
            <person name="Fracchia K.M."/>
            <person name="Antoshechkin I."/>
            <person name="Mortazavi A."/>
            <person name="Wong G."/>
            <person name="Sternberg P.W."/>
        </authorList>
    </citation>
    <scope>NUCLEOTIDE SEQUENCE [LARGE SCALE GENOMIC DNA]</scope>
    <source>
        <strain evidence="1">MT8872</strain>
    </source>
</reference>
<accession>A0A7E4VG36</accession>
<protein>
    <submittedName>
        <fullName evidence="2">Glyco_transf_41 domain-containing protein</fullName>
    </submittedName>
</protein>
<dbReference type="Proteomes" id="UP000492821">
    <property type="component" value="Unassembled WGS sequence"/>
</dbReference>
<dbReference type="WBParaSite" id="Pan_g20682.t1">
    <property type="protein sequence ID" value="Pan_g20682.t1"/>
    <property type="gene ID" value="Pan_g20682"/>
</dbReference>
<dbReference type="AlphaFoldDB" id="A0A7E4VG36"/>
<evidence type="ECO:0000313" key="2">
    <source>
        <dbReference type="WBParaSite" id="Pan_g20682.t1"/>
    </source>
</evidence>
<name>A0A7E4VG36_PANRE</name>
<sequence length="163" mass="19298">MTCGKTETLDLQHKGGCVINFTHLLTAFPNVETIHSYGGVLTKNWFADIQQFKKHPLKLVRFVVSAHRFEPFDVNAFVKFLKSRPHRVDILFYVYDDQRKVEAYASELEQILDQHLTRSDAPLQVMTKYTRFMLRIYEQNVSWLLYPENDVLTHEKKHRLFPL</sequence>
<proteinExistence type="predicted"/>
<reference evidence="2" key="2">
    <citation type="submission" date="2020-10" db="UniProtKB">
        <authorList>
            <consortium name="WormBaseParasite"/>
        </authorList>
    </citation>
    <scope>IDENTIFICATION</scope>
</reference>
<keyword evidence="1" id="KW-1185">Reference proteome</keyword>
<organism evidence="1 2">
    <name type="scientific">Panagrellus redivivus</name>
    <name type="common">Microworm</name>
    <dbReference type="NCBI Taxonomy" id="6233"/>
    <lineage>
        <taxon>Eukaryota</taxon>
        <taxon>Metazoa</taxon>
        <taxon>Ecdysozoa</taxon>
        <taxon>Nematoda</taxon>
        <taxon>Chromadorea</taxon>
        <taxon>Rhabditida</taxon>
        <taxon>Tylenchina</taxon>
        <taxon>Panagrolaimomorpha</taxon>
        <taxon>Panagrolaimoidea</taxon>
        <taxon>Panagrolaimidae</taxon>
        <taxon>Panagrellus</taxon>
    </lineage>
</organism>